<dbReference type="RefSeq" id="WP_147778589.1">
    <property type="nucleotide sequence ID" value="NZ_SAYD01000019.1"/>
</dbReference>
<protein>
    <submittedName>
        <fullName evidence="1">DUF2313 domain-containing protein</fullName>
    </submittedName>
</protein>
<sequence>MALINSEERYIEAVKELYPEGSFFEEQFADKESDLSNLARAQAKNLYDFRIELNKLWKEARLETCTEDTIADYERVYSGKINPHLSLEERKANLKLVSNQSLQIDWQLINNYINKEYKANILSVDEKIMPAFFGDSRCGQKRIYDYRAFSLLIISLTIEEINLIDKIENYINQFLLANKIIFFKIINNINKE</sequence>
<name>A0A5C8EGY8_9SPIR</name>
<reference evidence="1 2" key="1">
    <citation type="journal article" date="1992" name="Lakartidningen">
        <title>[Penicillin V and not amoxicillin is the first choice preparation in acute otitis].</title>
        <authorList>
            <person name="Kamme C."/>
            <person name="Lundgren K."/>
            <person name="Prellner K."/>
        </authorList>
    </citation>
    <scope>NUCLEOTIDE SEQUENCE [LARGE SCALE GENOMIC DNA]</scope>
    <source>
        <strain evidence="1 2">PC3997IV</strain>
    </source>
</reference>
<dbReference type="Proteomes" id="UP000325002">
    <property type="component" value="Unassembled WGS sequence"/>
</dbReference>
<gene>
    <name evidence="1" type="ORF">EPJ81_08650</name>
</gene>
<dbReference type="AlphaFoldDB" id="A0A5C8EGY8"/>
<proteinExistence type="predicted"/>
<evidence type="ECO:0000313" key="2">
    <source>
        <dbReference type="Proteomes" id="UP000325002"/>
    </source>
</evidence>
<organism evidence="1 2">
    <name type="scientific">Brachyspira aalborgi</name>
    <dbReference type="NCBI Taxonomy" id="29522"/>
    <lineage>
        <taxon>Bacteria</taxon>
        <taxon>Pseudomonadati</taxon>
        <taxon>Spirochaetota</taxon>
        <taxon>Spirochaetia</taxon>
        <taxon>Brachyspirales</taxon>
        <taxon>Brachyspiraceae</taxon>
        <taxon>Brachyspira</taxon>
    </lineage>
</organism>
<evidence type="ECO:0000313" key="1">
    <source>
        <dbReference type="EMBL" id="TXJ37219.1"/>
    </source>
</evidence>
<dbReference type="EMBL" id="SAYD01000019">
    <property type="protein sequence ID" value="TXJ37219.1"/>
    <property type="molecule type" value="Genomic_DNA"/>
</dbReference>
<accession>A0A5C8EGY8</accession>
<comment type="caution">
    <text evidence="1">The sequence shown here is derived from an EMBL/GenBank/DDBJ whole genome shotgun (WGS) entry which is preliminary data.</text>
</comment>